<gene>
    <name evidence="9" type="ORF">MNB_SM-4-554</name>
</gene>
<evidence type="ECO:0000256" key="1">
    <source>
        <dbReference type="ARBA" id="ARBA00005209"/>
    </source>
</evidence>
<dbReference type="CDD" id="cd00715">
    <property type="entry name" value="GPATase_N"/>
    <property type="match status" value="1"/>
</dbReference>
<name>A0A1W1BDH2_9ZZZZ</name>
<dbReference type="Gene3D" id="3.60.20.10">
    <property type="entry name" value="Glutamine Phosphoribosylpyrophosphate, subunit 1, domain 1"/>
    <property type="match status" value="1"/>
</dbReference>
<dbReference type="UniPathway" id="UPA00074">
    <property type="reaction ID" value="UER00124"/>
</dbReference>
<keyword evidence="7" id="KW-0315">Glutamine amidotransferase</keyword>
<dbReference type="AlphaFoldDB" id="A0A1W1BDH2"/>
<dbReference type="GO" id="GO:0004044">
    <property type="term" value="F:amidophosphoribosyltransferase activity"/>
    <property type="evidence" value="ECO:0007669"/>
    <property type="project" value="UniProtKB-EC"/>
</dbReference>
<dbReference type="InterPro" id="IPR035584">
    <property type="entry name" value="PurF_N"/>
</dbReference>
<organism evidence="9">
    <name type="scientific">hydrothermal vent metagenome</name>
    <dbReference type="NCBI Taxonomy" id="652676"/>
    <lineage>
        <taxon>unclassified sequences</taxon>
        <taxon>metagenomes</taxon>
        <taxon>ecological metagenomes</taxon>
    </lineage>
</organism>
<evidence type="ECO:0000256" key="5">
    <source>
        <dbReference type="ARBA" id="ARBA00022679"/>
    </source>
</evidence>
<comment type="similarity">
    <text evidence="2">In the C-terminal section; belongs to the purine/pyrimidine phosphoribosyltransferase family.</text>
</comment>
<evidence type="ECO:0000313" key="9">
    <source>
        <dbReference type="EMBL" id="SFV51537.1"/>
    </source>
</evidence>
<dbReference type="CDD" id="cd06223">
    <property type="entry name" value="PRTases_typeI"/>
    <property type="match status" value="1"/>
</dbReference>
<dbReference type="EMBL" id="FPHF01000011">
    <property type="protein sequence ID" value="SFV51537.1"/>
    <property type="molecule type" value="Genomic_DNA"/>
</dbReference>
<dbReference type="GO" id="GO:0009113">
    <property type="term" value="P:purine nucleobase biosynthetic process"/>
    <property type="evidence" value="ECO:0007669"/>
    <property type="project" value="InterPro"/>
</dbReference>
<dbReference type="InterPro" id="IPR000836">
    <property type="entry name" value="PRTase_dom"/>
</dbReference>
<dbReference type="EC" id="2.4.2.14" evidence="3"/>
<dbReference type="SUPFAM" id="SSF56235">
    <property type="entry name" value="N-terminal nucleophile aminohydrolases (Ntn hydrolases)"/>
    <property type="match status" value="1"/>
</dbReference>
<sequence>MREDINEKCAVVGIFGHEEASKLAYFSLHSLQHRGQEAAGISSSDGKKLHTIKDRGLVMRVFNEEKLETLSGSSAVGHTRYSTAGDDSILDAQPVFARYDLGEMAIVHNGNLTNAEEVRTALIEKGAIFQTFMDTENLIHLIAKSSKDKLVDRIIDAVQRIEGAFSLVFLSRTKMFAMRDRFGFRPLSLGRLPNGGYIVASETCAFDLVGATLIRDVEPGELLIFEKDKAPQSIKVYEPTPKHCIFEYVYFARPDSTVYGQSVYHMRKNMGQALASIEPIEADVVIPVPDGGVPAAIGYSQESGIPYEMGIMRNHYIGRTFIEPTQEMRDLKVKMKLSPIIDVIKGKRVIVVDDSIVRGTTSRRIIRMLKEAGASEVHMRVSSPPTTDPCFYGVDTPSKDKLIASNMTNQEICDYIEADSLAYLDEDSLLKSVNSTVDEEKYCTACFTGKYIV</sequence>
<dbReference type="SUPFAM" id="SSF53271">
    <property type="entry name" value="PRTase-like"/>
    <property type="match status" value="1"/>
</dbReference>
<comment type="pathway">
    <text evidence="1">Purine metabolism; IMP biosynthesis via de novo pathway; N(1)-(5-phospho-D-ribosyl)glycinamide from 5-phospho-alpha-D-ribose 1-diphosphate: step 1/2.</text>
</comment>
<evidence type="ECO:0000256" key="2">
    <source>
        <dbReference type="ARBA" id="ARBA00010138"/>
    </source>
</evidence>
<dbReference type="PANTHER" id="PTHR11907">
    <property type="entry name" value="AMIDOPHOSPHORIBOSYLTRANSFERASE"/>
    <property type="match status" value="1"/>
</dbReference>
<dbReference type="PROSITE" id="PS51278">
    <property type="entry name" value="GATASE_TYPE_2"/>
    <property type="match status" value="1"/>
</dbReference>
<keyword evidence="6" id="KW-0658">Purine biosynthesis</keyword>
<evidence type="ECO:0000259" key="8">
    <source>
        <dbReference type="PROSITE" id="PS51278"/>
    </source>
</evidence>
<dbReference type="Gene3D" id="3.40.50.2020">
    <property type="match status" value="1"/>
</dbReference>
<dbReference type="InterPro" id="IPR005854">
    <property type="entry name" value="PurF"/>
</dbReference>
<dbReference type="PIRSF" id="PIRSF000485">
    <property type="entry name" value="Amd_phspho_trans"/>
    <property type="match status" value="1"/>
</dbReference>
<evidence type="ECO:0000256" key="6">
    <source>
        <dbReference type="ARBA" id="ARBA00022755"/>
    </source>
</evidence>
<dbReference type="Pfam" id="PF13537">
    <property type="entry name" value="GATase_7"/>
    <property type="match status" value="1"/>
</dbReference>
<evidence type="ECO:0000256" key="7">
    <source>
        <dbReference type="ARBA" id="ARBA00022962"/>
    </source>
</evidence>
<dbReference type="InterPro" id="IPR029057">
    <property type="entry name" value="PRTase-like"/>
</dbReference>
<dbReference type="HAMAP" id="MF_01931">
    <property type="entry name" value="PurF"/>
    <property type="match status" value="1"/>
</dbReference>
<dbReference type="NCBIfam" id="TIGR01134">
    <property type="entry name" value="purF"/>
    <property type="match status" value="1"/>
</dbReference>
<dbReference type="Pfam" id="PF00156">
    <property type="entry name" value="Pribosyltran"/>
    <property type="match status" value="1"/>
</dbReference>
<protein>
    <recommendedName>
        <fullName evidence="3">amidophosphoribosyltransferase</fullName>
        <ecNumber evidence="3">2.4.2.14</ecNumber>
    </recommendedName>
</protein>
<dbReference type="InterPro" id="IPR029055">
    <property type="entry name" value="Ntn_hydrolases_N"/>
</dbReference>
<dbReference type="GO" id="GO:0006189">
    <property type="term" value="P:'de novo' IMP biosynthetic process"/>
    <property type="evidence" value="ECO:0007669"/>
    <property type="project" value="UniProtKB-UniPathway"/>
</dbReference>
<feature type="domain" description="Glutamine amidotransferase type-2" evidence="8">
    <location>
        <begin position="9"/>
        <end position="228"/>
    </location>
</feature>
<accession>A0A1W1BDH2</accession>
<proteinExistence type="inferred from homology"/>
<evidence type="ECO:0000256" key="3">
    <source>
        <dbReference type="ARBA" id="ARBA00011941"/>
    </source>
</evidence>
<dbReference type="InterPro" id="IPR017932">
    <property type="entry name" value="GATase_2_dom"/>
</dbReference>
<reference evidence="9" key="1">
    <citation type="submission" date="2016-10" db="EMBL/GenBank/DDBJ databases">
        <authorList>
            <person name="de Groot N.N."/>
        </authorList>
    </citation>
    <scope>NUCLEOTIDE SEQUENCE</scope>
</reference>
<evidence type="ECO:0000256" key="4">
    <source>
        <dbReference type="ARBA" id="ARBA00022676"/>
    </source>
</evidence>
<keyword evidence="5 9" id="KW-0808">Transferase</keyword>
<keyword evidence="4 9" id="KW-0328">Glycosyltransferase</keyword>